<evidence type="ECO:0000313" key="2">
    <source>
        <dbReference type="EMBL" id="KAL2074698.1"/>
    </source>
</evidence>
<dbReference type="NCBIfam" id="NF004689">
    <property type="entry name" value="PRK06031.1"/>
    <property type="match status" value="1"/>
</dbReference>
<dbReference type="InterPro" id="IPR000836">
    <property type="entry name" value="PRTase_dom"/>
</dbReference>
<dbReference type="EMBL" id="JAZHXI010000002">
    <property type="protein sequence ID" value="KAL2074698.1"/>
    <property type="molecule type" value="Genomic_DNA"/>
</dbReference>
<dbReference type="Pfam" id="PF00156">
    <property type="entry name" value="Pribosyltran"/>
    <property type="match status" value="1"/>
</dbReference>
<dbReference type="InterPro" id="IPR029057">
    <property type="entry name" value="PRTase-like"/>
</dbReference>
<dbReference type="PANTHER" id="PTHR43218:SF1">
    <property type="entry name" value="PHOSPHORIBOSYLTRANSFERASE"/>
    <property type="match status" value="1"/>
</dbReference>
<protein>
    <recommendedName>
        <fullName evidence="1">Phosphoribosyltransferase domain-containing protein</fullName>
    </recommendedName>
</protein>
<dbReference type="PANTHER" id="PTHR43218">
    <property type="entry name" value="PHOSPHORIBOSYLTRANSFERASE-RELATED"/>
    <property type="match status" value="1"/>
</dbReference>
<accession>A0ABR4CXY4</accession>
<comment type="caution">
    <text evidence="2">The sequence shown here is derived from an EMBL/GenBank/DDBJ whole genome shotgun (WGS) entry which is preliminary data.</text>
</comment>
<dbReference type="Gene3D" id="3.40.50.2020">
    <property type="match status" value="1"/>
</dbReference>
<evidence type="ECO:0000259" key="1">
    <source>
        <dbReference type="Pfam" id="PF00156"/>
    </source>
</evidence>
<name>A0ABR4CXY4_9HELO</name>
<reference evidence="2 3" key="1">
    <citation type="journal article" date="2024" name="Commun. Biol.">
        <title>Comparative genomic analysis of thermophilic fungi reveals convergent evolutionary adaptations and gene losses.</title>
        <authorList>
            <person name="Steindorff A.S."/>
            <person name="Aguilar-Pontes M.V."/>
            <person name="Robinson A.J."/>
            <person name="Andreopoulos B."/>
            <person name="LaButti K."/>
            <person name="Kuo A."/>
            <person name="Mondo S."/>
            <person name="Riley R."/>
            <person name="Otillar R."/>
            <person name="Haridas S."/>
            <person name="Lipzen A."/>
            <person name="Grimwood J."/>
            <person name="Schmutz J."/>
            <person name="Clum A."/>
            <person name="Reid I.D."/>
            <person name="Moisan M.C."/>
            <person name="Butler G."/>
            <person name="Nguyen T.T.M."/>
            <person name="Dewar K."/>
            <person name="Conant G."/>
            <person name="Drula E."/>
            <person name="Henrissat B."/>
            <person name="Hansel C."/>
            <person name="Singer S."/>
            <person name="Hutchinson M.I."/>
            <person name="de Vries R.P."/>
            <person name="Natvig D.O."/>
            <person name="Powell A.J."/>
            <person name="Tsang A."/>
            <person name="Grigoriev I.V."/>
        </authorList>
    </citation>
    <scope>NUCLEOTIDE SEQUENCE [LARGE SCALE GENOMIC DNA]</scope>
    <source>
        <strain evidence="2 3">CBS 494.80</strain>
    </source>
</reference>
<feature type="domain" description="Phosphoribosyltransferase" evidence="1">
    <location>
        <begin position="81"/>
        <end position="200"/>
    </location>
</feature>
<gene>
    <name evidence="2" type="ORF">VTL71DRAFT_8477</name>
</gene>
<dbReference type="CDD" id="cd06223">
    <property type="entry name" value="PRTases_typeI"/>
    <property type="match status" value="1"/>
</dbReference>
<dbReference type="Proteomes" id="UP001595075">
    <property type="component" value="Unassembled WGS sequence"/>
</dbReference>
<evidence type="ECO:0000313" key="3">
    <source>
        <dbReference type="Proteomes" id="UP001595075"/>
    </source>
</evidence>
<keyword evidence="3" id="KW-1185">Reference proteome</keyword>
<organism evidence="2 3">
    <name type="scientific">Oculimacula yallundae</name>
    <dbReference type="NCBI Taxonomy" id="86028"/>
    <lineage>
        <taxon>Eukaryota</taxon>
        <taxon>Fungi</taxon>
        <taxon>Dikarya</taxon>
        <taxon>Ascomycota</taxon>
        <taxon>Pezizomycotina</taxon>
        <taxon>Leotiomycetes</taxon>
        <taxon>Helotiales</taxon>
        <taxon>Ploettnerulaceae</taxon>
        <taxon>Oculimacula</taxon>
    </lineage>
</organism>
<sequence length="228" mass="24967">MSSAHFTEPTTDYWQEVLPANEKTSAPWQFGYPAQLPDSRILKLPIRALSDDEAVASLIINQAAIDVTAQLGAFLADVVSPFAPDVIVGLPTLGLSLAPIIAQSLDHKRYVPLGYSRKFWYTDSLSTEVSSITSPSGEKKLYLDPNQVSLIKGKRVMIIDDAVSSGKTLKASWNFLDAVGCEVIGCGVVMKQGSRWQAVLGEERAGKVVWVFECPLLRRVDGGWDIRE</sequence>
<dbReference type="SUPFAM" id="SSF53271">
    <property type="entry name" value="PRTase-like"/>
    <property type="match status" value="1"/>
</dbReference>
<proteinExistence type="predicted"/>